<dbReference type="InterPro" id="IPR013103">
    <property type="entry name" value="RVT_2"/>
</dbReference>
<evidence type="ECO:0000256" key="4">
    <source>
        <dbReference type="ARBA" id="ARBA00022722"/>
    </source>
</evidence>
<dbReference type="InterPro" id="IPR057670">
    <property type="entry name" value="SH3_retrovirus"/>
</dbReference>
<dbReference type="InterPro" id="IPR036397">
    <property type="entry name" value="RNaseH_sf"/>
</dbReference>
<keyword evidence="15" id="KW-0917">Virion maturation</keyword>
<keyword evidence="7" id="KW-0064">Aspartyl protease</keyword>
<dbReference type="SUPFAM" id="SSF53098">
    <property type="entry name" value="Ribonuclease H-like"/>
    <property type="match status" value="1"/>
</dbReference>
<keyword evidence="21" id="KW-1185">Reference proteome</keyword>
<evidence type="ECO:0000256" key="6">
    <source>
        <dbReference type="ARBA" id="ARBA00022741"/>
    </source>
</evidence>
<dbReference type="Pfam" id="PF25597">
    <property type="entry name" value="SH3_retrovirus"/>
    <property type="match status" value="1"/>
</dbReference>
<dbReference type="Gene3D" id="3.30.420.10">
    <property type="entry name" value="Ribonuclease H-like superfamily/Ribonuclease H"/>
    <property type="match status" value="1"/>
</dbReference>
<reference evidence="20 21" key="1">
    <citation type="submission" date="2022-01" db="EMBL/GenBank/DDBJ databases">
        <title>A chromosomal length assembly of Cordylochernes scorpioides.</title>
        <authorList>
            <person name="Zeh D."/>
            <person name="Zeh J."/>
        </authorList>
    </citation>
    <scope>NUCLEOTIDE SEQUENCE [LARGE SCALE GENOMIC DNA]</scope>
    <source>
        <strain evidence="20">IN4F17</strain>
        <tissue evidence="20">Whole Body</tissue>
    </source>
</reference>
<evidence type="ECO:0000256" key="1">
    <source>
        <dbReference type="ARBA" id="ARBA00002180"/>
    </source>
</evidence>
<proteinExistence type="predicted"/>
<dbReference type="InterPro" id="IPR054722">
    <property type="entry name" value="PolX-like_BBD"/>
</dbReference>
<evidence type="ECO:0000256" key="15">
    <source>
        <dbReference type="ARBA" id="ARBA00023113"/>
    </source>
</evidence>
<gene>
    <name evidence="20" type="ORF">LAZ67_10002132</name>
</gene>
<dbReference type="Proteomes" id="UP001235939">
    <property type="component" value="Chromosome 10"/>
</dbReference>
<keyword evidence="6" id="KW-0547">Nucleotide-binding</keyword>
<comment type="function">
    <text evidence="1">The aspartyl protease (PR) mediates the proteolytic cleavages of the Gag and Gag-Pol polyproteins after assembly of the VLP.</text>
</comment>
<keyword evidence="16" id="KW-0233">DNA recombination</keyword>
<keyword evidence="14" id="KW-0548">Nucleotidyltransferase</keyword>
<accession>A0ABY6KZ54</accession>
<dbReference type="PANTHER" id="PTHR42648:SF11">
    <property type="entry name" value="TRANSPOSON TY4-P GAG-POL POLYPROTEIN"/>
    <property type="match status" value="1"/>
</dbReference>
<evidence type="ECO:0000313" key="21">
    <source>
        <dbReference type="Proteomes" id="UP001235939"/>
    </source>
</evidence>
<evidence type="ECO:0000256" key="2">
    <source>
        <dbReference type="ARBA" id="ARBA00022612"/>
    </source>
</evidence>
<evidence type="ECO:0000256" key="12">
    <source>
        <dbReference type="ARBA" id="ARBA00022908"/>
    </source>
</evidence>
<evidence type="ECO:0000256" key="18">
    <source>
        <dbReference type="SAM" id="MobiDB-lite"/>
    </source>
</evidence>
<evidence type="ECO:0000256" key="17">
    <source>
        <dbReference type="ARBA" id="ARBA00023268"/>
    </source>
</evidence>
<evidence type="ECO:0000259" key="19">
    <source>
        <dbReference type="PROSITE" id="PS50994"/>
    </source>
</evidence>
<dbReference type="InterPro" id="IPR039537">
    <property type="entry name" value="Retrotran_Ty1/copia-like"/>
</dbReference>
<dbReference type="PROSITE" id="PS50994">
    <property type="entry name" value="INTEGRASE"/>
    <property type="match status" value="1"/>
</dbReference>
<evidence type="ECO:0000256" key="11">
    <source>
        <dbReference type="ARBA" id="ARBA00022842"/>
    </source>
</evidence>
<dbReference type="Pfam" id="PF22936">
    <property type="entry name" value="Pol_BBD"/>
    <property type="match status" value="1"/>
</dbReference>
<organism evidence="20 21">
    <name type="scientific">Cordylochernes scorpioides</name>
    <dbReference type="NCBI Taxonomy" id="51811"/>
    <lineage>
        <taxon>Eukaryota</taxon>
        <taxon>Metazoa</taxon>
        <taxon>Ecdysozoa</taxon>
        <taxon>Arthropoda</taxon>
        <taxon>Chelicerata</taxon>
        <taxon>Arachnida</taxon>
        <taxon>Pseudoscorpiones</taxon>
        <taxon>Cheliferoidea</taxon>
        <taxon>Chernetidae</taxon>
        <taxon>Cordylochernes</taxon>
    </lineage>
</organism>
<keyword evidence="8" id="KW-0255">Endonuclease</keyword>
<sequence>MQNRKTNRDNNRRKEYFPQQHHALMAWKEQPRTLETEWQLDSACSTHMTNDNSCLEEVIECNQPILLAETHRSIEATQQGNNKIVSNENSHVELQDVLYVPNLRCNLLSVASIVNNGNKVIFDQNGATILSEKEEIISKGIMKNNMFKVTFKPEVVKESEKCMHVSSDNMELWHKRLGHINSIYLMRMHKNKMVKGLEDLKGELPYCVSCNKGKITKAEGSPSLGETTARPLERIHVDICGPLTPTIGGRKYMLTIVDQYTRRYFIEILHSKDEATSNIGNFIKRREKETGMKVKKLRSDNGGEFINTEMKNFLESKGIKHEKTEPYLPRSNGMAERANRTILDMTRTLLIEANLPIKFWGEAARTAVYLHNLTPTKSNLTKTPMEMWTGHKPSVRHLKIFGSPVVYKINDHKRSKLDPKGKEGVLIGYSNERRAYRIYDMNEEMVYETIHVKFDEGRPINTNQNTSCDKEYNYFQYKSGITYEMQNSLEAQDQKIDESNIGEDTDDGVISQPSIMDDESHTDINSQQEAEQRPQRRRVMPTKFGKFDEYVVYKTDKDIPNNYQEAIDSSERSGWNEAMLEELNSIKKHKVGQLVERPRDKKVINSRWVYSKKDSEQGLQPKYKARLVAAGYNQIKGEDFVEEYSPVMKLGTLRVLISLAVNQKKNIRLFDVKTAYLNSDLDSPIYMEQPPGFETNPNEVCLVSKAIYGLPQSGRKWNERLDAILAKRNLKRTTTDPCLYRTDPITGKEIILAVYVDDFLILSNSSKDVDDLISSLSEDLVINEVTQNREFLGITIEKQENEILLSQEEFIDKIIDKYGMRECKPVKSPINLGEKYDDYENSPPHSKKMYQEAIGSLLYLTNSTRPDIAYAINSLSQYIQDPREIHWRAIKRILRYLQYTRNIKLKFSEGSEQLTAISDAGWCTTKDAKSFGGHFIKIGNNIVNWKCNKQRMVAMSTMEAELLAFCEGVCDVKWYDNLLDNLGCKTQKPIKAYTDSQSLIAWLKNPIQGLKSRHFNRKLYFVREEFQSKIITPIL</sequence>
<dbReference type="EMBL" id="CP092872">
    <property type="protein sequence ID" value="UYV73187.1"/>
    <property type="molecule type" value="Genomic_DNA"/>
</dbReference>
<dbReference type="PANTHER" id="PTHR42648">
    <property type="entry name" value="TRANSPOSASE, PUTATIVE-RELATED"/>
    <property type="match status" value="1"/>
</dbReference>
<protein>
    <recommendedName>
        <fullName evidence="19">Integrase catalytic domain-containing protein</fullName>
    </recommendedName>
</protein>
<evidence type="ECO:0000256" key="3">
    <source>
        <dbReference type="ARBA" id="ARBA00022670"/>
    </source>
</evidence>
<evidence type="ECO:0000256" key="14">
    <source>
        <dbReference type="ARBA" id="ARBA00022932"/>
    </source>
</evidence>
<dbReference type="Pfam" id="PF00665">
    <property type="entry name" value="rve"/>
    <property type="match status" value="1"/>
</dbReference>
<dbReference type="CDD" id="cd09272">
    <property type="entry name" value="RNase_HI_RT_Ty1"/>
    <property type="match status" value="1"/>
</dbReference>
<keyword evidence="10" id="KW-0067">ATP-binding</keyword>
<keyword evidence="14" id="KW-0239">DNA-directed DNA polymerase</keyword>
<keyword evidence="5" id="KW-0479">Metal-binding</keyword>
<keyword evidence="3" id="KW-0645">Protease</keyword>
<feature type="domain" description="Integrase catalytic" evidence="19">
    <location>
        <begin position="227"/>
        <end position="392"/>
    </location>
</feature>
<dbReference type="Pfam" id="PF13976">
    <property type="entry name" value="gag_pre-integrs"/>
    <property type="match status" value="1"/>
</dbReference>
<dbReference type="Pfam" id="PF07727">
    <property type="entry name" value="RVT_2"/>
    <property type="match status" value="1"/>
</dbReference>
<evidence type="ECO:0000256" key="9">
    <source>
        <dbReference type="ARBA" id="ARBA00022801"/>
    </source>
</evidence>
<dbReference type="InterPro" id="IPR012337">
    <property type="entry name" value="RNaseH-like_sf"/>
</dbReference>
<dbReference type="InterPro" id="IPR025724">
    <property type="entry name" value="GAG-pre-integrase_dom"/>
</dbReference>
<keyword evidence="13" id="KW-0695">RNA-directed DNA polymerase</keyword>
<keyword evidence="4" id="KW-0540">Nuclease</keyword>
<evidence type="ECO:0000256" key="5">
    <source>
        <dbReference type="ARBA" id="ARBA00022723"/>
    </source>
</evidence>
<evidence type="ECO:0000256" key="7">
    <source>
        <dbReference type="ARBA" id="ARBA00022750"/>
    </source>
</evidence>
<keyword evidence="11" id="KW-0460">Magnesium</keyword>
<keyword evidence="2" id="KW-1188">Viral release from host cell</keyword>
<dbReference type="InterPro" id="IPR043502">
    <property type="entry name" value="DNA/RNA_pol_sf"/>
</dbReference>
<dbReference type="SUPFAM" id="SSF56672">
    <property type="entry name" value="DNA/RNA polymerases"/>
    <property type="match status" value="1"/>
</dbReference>
<evidence type="ECO:0000256" key="13">
    <source>
        <dbReference type="ARBA" id="ARBA00022918"/>
    </source>
</evidence>
<evidence type="ECO:0000256" key="10">
    <source>
        <dbReference type="ARBA" id="ARBA00022840"/>
    </source>
</evidence>
<evidence type="ECO:0000256" key="16">
    <source>
        <dbReference type="ARBA" id="ARBA00023172"/>
    </source>
</evidence>
<feature type="region of interest" description="Disordered" evidence="18">
    <location>
        <begin position="499"/>
        <end position="538"/>
    </location>
</feature>
<evidence type="ECO:0000313" key="20">
    <source>
        <dbReference type="EMBL" id="UYV73187.1"/>
    </source>
</evidence>
<dbReference type="InterPro" id="IPR001584">
    <property type="entry name" value="Integrase_cat-core"/>
</dbReference>
<keyword evidence="12" id="KW-0229">DNA integration</keyword>
<keyword evidence="17" id="KW-0511">Multifunctional enzyme</keyword>
<name>A0ABY6KZ54_9ARAC</name>
<evidence type="ECO:0000256" key="8">
    <source>
        <dbReference type="ARBA" id="ARBA00022759"/>
    </source>
</evidence>
<keyword evidence="14" id="KW-0808">Transferase</keyword>
<keyword evidence="9" id="KW-0378">Hydrolase</keyword>